<organism evidence="4 5">
    <name type="scientific">Wickerhamiella sorbophila</name>
    <dbReference type="NCBI Taxonomy" id="45607"/>
    <lineage>
        <taxon>Eukaryota</taxon>
        <taxon>Fungi</taxon>
        <taxon>Dikarya</taxon>
        <taxon>Ascomycota</taxon>
        <taxon>Saccharomycotina</taxon>
        <taxon>Dipodascomycetes</taxon>
        <taxon>Dipodascales</taxon>
        <taxon>Trichomonascaceae</taxon>
        <taxon>Wickerhamiella</taxon>
    </lineage>
</organism>
<keyword evidence="2" id="KW-0812">Transmembrane</keyword>
<dbReference type="GO" id="GO:0022857">
    <property type="term" value="F:transmembrane transporter activity"/>
    <property type="evidence" value="ECO:0007669"/>
    <property type="project" value="InterPro"/>
</dbReference>
<feature type="transmembrane region" description="Helical" evidence="2">
    <location>
        <begin position="12"/>
        <end position="34"/>
    </location>
</feature>
<keyword evidence="5" id="KW-1185">Reference proteome</keyword>
<evidence type="ECO:0000313" key="5">
    <source>
        <dbReference type="Proteomes" id="UP000238350"/>
    </source>
</evidence>
<accession>A0A2T0FGQ4</accession>
<feature type="transmembrane region" description="Helical" evidence="2">
    <location>
        <begin position="137"/>
        <end position="158"/>
    </location>
</feature>
<evidence type="ECO:0000313" key="4">
    <source>
        <dbReference type="EMBL" id="PRT54129.1"/>
    </source>
</evidence>
<dbReference type="RefSeq" id="XP_024664075.1">
    <property type="nucleotide sequence ID" value="XM_024808307.1"/>
</dbReference>
<dbReference type="Pfam" id="PF07690">
    <property type="entry name" value="MFS_1"/>
    <property type="match status" value="1"/>
</dbReference>
<dbReference type="InterPro" id="IPR020846">
    <property type="entry name" value="MFS_dom"/>
</dbReference>
<feature type="transmembrane region" description="Helical" evidence="2">
    <location>
        <begin position="178"/>
        <end position="197"/>
    </location>
</feature>
<dbReference type="AlphaFoldDB" id="A0A2T0FGQ4"/>
<dbReference type="InterPro" id="IPR011701">
    <property type="entry name" value="MFS"/>
</dbReference>
<dbReference type="PANTHER" id="PTHR23520">
    <property type="entry name" value="TRANSPORTER, PUTATIVE (AFU_ORTHOLOGUE AFUA_3G04000)-RELATED"/>
    <property type="match status" value="1"/>
</dbReference>
<dbReference type="GeneID" id="36515498"/>
<dbReference type="InterPro" id="IPR036259">
    <property type="entry name" value="MFS_trans_sf"/>
</dbReference>
<proteinExistence type="predicted"/>
<feature type="transmembrane region" description="Helical" evidence="2">
    <location>
        <begin position="237"/>
        <end position="256"/>
    </location>
</feature>
<evidence type="ECO:0000259" key="3">
    <source>
        <dbReference type="PROSITE" id="PS50850"/>
    </source>
</evidence>
<dbReference type="STRING" id="45607.A0A2T0FGQ4"/>
<comment type="subcellular location">
    <subcellularLocation>
        <location evidence="1">Membrane</location>
        <topology evidence="1">Multi-pass membrane protein</topology>
    </subcellularLocation>
</comment>
<dbReference type="PROSITE" id="PS50850">
    <property type="entry name" value="MFS"/>
    <property type="match status" value="1"/>
</dbReference>
<dbReference type="SUPFAM" id="SSF103473">
    <property type="entry name" value="MFS general substrate transporter"/>
    <property type="match status" value="1"/>
</dbReference>
<sequence length="426" mass="46530">MFGKMDRDQGLLIALKFVRMVAYGQTTMVLVPFLLNIKASDQQIGWFMALTLFGDVALSAVVTAIADRWGRRRMLVAGSAAMIVSGLVFAACENFWILLLAAIVGVISPSGDEVGPFRAIEESTLAHLTVYHHRPRIYAWQNLFGTLGLAFGALTAGFLEEYVSNKTGSATKAYQVMFQLYSVLAAVCLVLNALLSVEAELKDEPPQEEAQPVPETEEAPLIHPQEQALQDAARPKVTLTFSLSFLFGIDSLAYGFMTNSWVVEYMERTFKTSPRIVGQFFFVGCFIAAMTSLPSAALTHRIGPVLAIVLTKIGAASFAGIVPLARVDYTAMGFLLLRSLFDTMDVVPRQVFITSIVSSGQRTQVLGQVNVIKTLARSVGPIFTGILAGQGYLWTCFVILAALEYVFAGLILECFFQKTRNHAPVP</sequence>
<dbReference type="EMBL" id="NDIQ01000001">
    <property type="protein sequence ID" value="PRT54129.1"/>
    <property type="molecule type" value="Genomic_DNA"/>
</dbReference>
<gene>
    <name evidence="4" type="ORF">B9G98_01749</name>
</gene>
<keyword evidence="2" id="KW-1133">Transmembrane helix</keyword>
<feature type="transmembrane region" description="Helical" evidence="2">
    <location>
        <begin position="276"/>
        <end position="298"/>
    </location>
</feature>
<dbReference type="Gene3D" id="1.20.1250.20">
    <property type="entry name" value="MFS general substrate transporter like domains"/>
    <property type="match status" value="1"/>
</dbReference>
<feature type="transmembrane region" description="Helical" evidence="2">
    <location>
        <begin position="305"/>
        <end position="325"/>
    </location>
</feature>
<feature type="domain" description="Major facilitator superfamily (MFS) profile" evidence="3">
    <location>
        <begin position="1"/>
        <end position="420"/>
    </location>
</feature>
<evidence type="ECO:0000256" key="2">
    <source>
        <dbReference type="SAM" id="Phobius"/>
    </source>
</evidence>
<feature type="transmembrane region" description="Helical" evidence="2">
    <location>
        <begin position="46"/>
        <end position="66"/>
    </location>
</feature>
<feature type="transmembrane region" description="Helical" evidence="2">
    <location>
        <begin position="96"/>
        <end position="117"/>
    </location>
</feature>
<keyword evidence="2" id="KW-0472">Membrane</keyword>
<dbReference type="Proteomes" id="UP000238350">
    <property type="component" value="Unassembled WGS sequence"/>
</dbReference>
<evidence type="ECO:0000256" key="1">
    <source>
        <dbReference type="ARBA" id="ARBA00004141"/>
    </source>
</evidence>
<name>A0A2T0FGQ4_9ASCO</name>
<dbReference type="PANTHER" id="PTHR23520:SF2">
    <property type="entry name" value="ABR173CP"/>
    <property type="match status" value="1"/>
</dbReference>
<protein>
    <recommendedName>
        <fullName evidence="3">Major facilitator superfamily (MFS) profile domain-containing protein</fullName>
    </recommendedName>
</protein>
<dbReference type="GO" id="GO:0000329">
    <property type="term" value="C:fungal-type vacuole membrane"/>
    <property type="evidence" value="ECO:0007669"/>
    <property type="project" value="TreeGrafter"/>
</dbReference>
<comment type="caution">
    <text evidence="4">The sequence shown here is derived from an EMBL/GenBank/DDBJ whole genome shotgun (WGS) entry which is preliminary data.</text>
</comment>
<reference evidence="4 5" key="1">
    <citation type="submission" date="2017-04" db="EMBL/GenBank/DDBJ databases">
        <title>Genome sequencing of [Candida] sorbophila.</title>
        <authorList>
            <person name="Ahn J.O."/>
        </authorList>
    </citation>
    <scope>NUCLEOTIDE SEQUENCE [LARGE SCALE GENOMIC DNA]</scope>
    <source>
        <strain evidence="4 5">DS02</strain>
    </source>
</reference>
<dbReference type="OrthoDB" id="10027823at2759"/>